<protein>
    <submittedName>
        <fullName evidence="2">Uncharacterized protein</fullName>
    </submittedName>
</protein>
<name>A0A560IY28_9PROT</name>
<dbReference type="EMBL" id="VITT01000003">
    <property type="protein sequence ID" value="TWB63591.1"/>
    <property type="molecule type" value="Genomic_DNA"/>
</dbReference>
<evidence type="ECO:0000313" key="2">
    <source>
        <dbReference type="EMBL" id="TWB63591.1"/>
    </source>
</evidence>
<keyword evidence="1" id="KW-1133">Transmembrane helix</keyword>
<keyword evidence="1" id="KW-0812">Transmembrane</keyword>
<accession>A0A560IY28</accession>
<evidence type="ECO:0000256" key="1">
    <source>
        <dbReference type="SAM" id="Phobius"/>
    </source>
</evidence>
<dbReference type="Proteomes" id="UP000318050">
    <property type="component" value="Unassembled WGS sequence"/>
</dbReference>
<gene>
    <name evidence="2" type="ORF">FBZ92_10382</name>
</gene>
<sequence>MVATPASDASPPTGPAADKVSLRTLTIVRYVLLGLGLGLIPMVIFIMRHDLPTSRSAIVGSILGGALGGMASMGLIGSYRARSIPADRPSTIGRLRLTLGLAPLVLIFVGLAVLMVI</sequence>
<dbReference type="OrthoDB" id="10013948at2"/>
<feature type="transmembrane region" description="Helical" evidence="1">
    <location>
        <begin position="58"/>
        <end position="77"/>
    </location>
</feature>
<reference evidence="2 3" key="1">
    <citation type="submission" date="2019-06" db="EMBL/GenBank/DDBJ databases">
        <title>Genomic Encyclopedia of Type Strains, Phase IV (KMG-V): Genome sequencing to study the core and pangenomes of soil and plant-associated prokaryotes.</title>
        <authorList>
            <person name="Whitman W."/>
        </authorList>
    </citation>
    <scope>NUCLEOTIDE SEQUENCE [LARGE SCALE GENOMIC DNA]</scope>
    <source>
        <strain evidence="2 3">BR 11140</strain>
    </source>
</reference>
<evidence type="ECO:0000313" key="3">
    <source>
        <dbReference type="Proteomes" id="UP000318050"/>
    </source>
</evidence>
<dbReference type="AlphaFoldDB" id="A0A560IY28"/>
<organism evidence="2 3">
    <name type="scientific">Nitrospirillum amazonense</name>
    <dbReference type="NCBI Taxonomy" id="28077"/>
    <lineage>
        <taxon>Bacteria</taxon>
        <taxon>Pseudomonadati</taxon>
        <taxon>Pseudomonadota</taxon>
        <taxon>Alphaproteobacteria</taxon>
        <taxon>Rhodospirillales</taxon>
        <taxon>Azospirillaceae</taxon>
        <taxon>Nitrospirillum</taxon>
    </lineage>
</organism>
<comment type="caution">
    <text evidence="2">The sequence shown here is derived from an EMBL/GenBank/DDBJ whole genome shotgun (WGS) entry which is preliminary data.</text>
</comment>
<proteinExistence type="predicted"/>
<feature type="transmembrane region" description="Helical" evidence="1">
    <location>
        <begin position="27"/>
        <end position="46"/>
    </location>
</feature>
<keyword evidence="1" id="KW-0472">Membrane</keyword>
<feature type="transmembrane region" description="Helical" evidence="1">
    <location>
        <begin position="97"/>
        <end position="116"/>
    </location>
</feature>